<evidence type="ECO:0000256" key="8">
    <source>
        <dbReference type="ARBA" id="ARBA00022989"/>
    </source>
</evidence>
<keyword evidence="15" id="KW-1185">Reference proteome</keyword>
<dbReference type="OrthoDB" id="9805828at2"/>
<keyword evidence="5" id="KW-0812">Transmembrane</keyword>
<evidence type="ECO:0000256" key="11">
    <source>
        <dbReference type="PROSITE-ProRule" id="PRU00433"/>
    </source>
</evidence>
<name>A0A4R7LHA3_9RHOB</name>
<dbReference type="PANTHER" id="PTHR11961">
    <property type="entry name" value="CYTOCHROME C"/>
    <property type="match status" value="1"/>
</dbReference>
<dbReference type="AlphaFoldDB" id="A0A4R7LHA3"/>
<keyword evidence="2" id="KW-0813">Transport</keyword>
<organism evidence="14 15">
    <name type="scientific">Litoreibacter halocynthiae</name>
    <dbReference type="NCBI Taxonomy" id="1242689"/>
    <lineage>
        <taxon>Bacteria</taxon>
        <taxon>Pseudomonadati</taxon>
        <taxon>Pseudomonadota</taxon>
        <taxon>Alphaproteobacteria</taxon>
        <taxon>Rhodobacterales</taxon>
        <taxon>Roseobacteraceae</taxon>
        <taxon>Litoreibacter</taxon>
    </lineage>
</organism>
<evidence type="ECO:0000256" key="9">
    <source>
        <dbReference type="ARBA" id="ARBA00023004"/>
    </source>
</evidence>
<dbReference type="GO" id="GO:0046872">
    <property type="term" value="F:metal ion binding"/>
    <property type="evidence" value="ECO:0007669"/>
    <property type="project" value="UniProtKB-KW"/>
</dbReference>
<dbReference type="Proteomes" id="UP000294563">
    <property type="component" value="Unassembled WGS sequence"/>
</dbReference>
<dbReference type="SUPFAM" id="SSF46626">
    <property type="entry name" value="Cytochrome c"/>
    <property type="match status" value="2"/>
</dbReference>
<evidence type="ECO:0000256" key="7">
    <source>
        <dbReference type="ARBA" id="ARBA00022982"/>
    </source>
</evidence>
<protein>
    <submittedName>
        <fullName evidence="14">Sulfite dehydrogenase (Cytochrome) subunit SorB</fullName>
    </submittedName>
</protein>
<evidence type="ECO:0000256" key="5">
    <source>
        <dbReference type="ARBA" id="ARBA00022692"/>
    </source>
</evidence>
<reference evidence="14 15" key="1">
    <citation type="submission" date="2019-03" db="EMBL/GenBank/DDBJ databases">
        <title>Genomic Encyclopedia of Archaeal and Bacterial Type Strains, Phase II (KMG-II): from individual species to whole genera.</title>
        <authorList>
            <person name="Goeker M."/>
        </authorList>
    </citation>
    <scope>NUCLEOTIDE SEQUENCE [LARGE SCALE GENOMIC DNA]</scope>
    <source>
        <strain evidence="14 15">DSM 29467</strain>
    </source>
</reference>
<accession>A0A4R7LHA3</accession>
<feature type="domain" description="Cytochrome c" evidence="13">
    <location>
        <begin position="33"/>
        <end position="133"/>
    </location>
</feature>
<proteinExistence type="predicted"/>
<keyword evidence="6 11" id="KW-0479">Metal-binding</keyword>
<evidence type="ECO:0000313" key="15">
    <source>
        <dbReference type="Proteomes" id="UP000294563"/>
    </source>
</evidence>
<dbReference type="FunFam" id="1.10.760.10:FF:000026">
    <property type="entry name" value="Cytochrome C, membrane-bound"/>
    <property type="match status" value="1"/>
</dbReference>
<gene>
    <name evidence="14" type="ORF">BDE40_2664</name>
</gene>
<dbReference type="PROSITE" id="PS51007">
    <property type="entry name" value="CYTC"/>
    <property type="match status" value="1"/>
</dbReference>
<sequence length="236" mass="25715">MFRKMNLGALALGATILSPLPAFADLTDALASADVSQGESVFRKCKACHVAAADGKNKVGPNLYNIVGASVATVDGFKYSAALTEYGGDWTPERLDAFLAKPKAEVKGTKMGFAGLRKDDDRANLIAYLNTLSDTPMEFGATPAAAEATLPEEDPEFGVLKVAPGVEETFYACTACHSEMIVAQQGLTREHWDESFEWMVEEQGMSEIDEPDRTIILDYLAKHYNEDRPNFPRPLN</sequence>
<evidence type="ECO:0000256" key="12">
    <source>
        <dbReference type="SAM" id="SignalP"/>
    </source>
</evidence>
<dbReference type="InterPro" id="IPR002327">
    <property type="entry name" value="Cyt_c_1A/1B"/>
</dbReference>
<keyword evidence="10" id="KW-0472">Membrane</keyword>
<keyword evidence="7" id="KW-0249">Electron transport</keyword>
<evidence type="ECO:0000259" key="13">
    <source>
        <dbReference type="PROSITE" id="PS51007"/>
    </source>
</evidence>
<evidence type="ECO:0000256" key="4">
    <source>
        <dbReference type="ARBA" id="ARBA00022617"/>
    </source>
</evidence>
<dbReference type="Pfam" id="PF00034">
    <property type="entry name" value="Cytochrom_C"/>
    <property type="match status" value="1"/>
</dbReference>
<evidence type="ECO:0000256" key="6">
    <source>
        <dbReference type="ARBA" id="ARBA00022723"/>
    </source>
</evidence>
<dbReference type="Gene3D" id="1.10.760.10">
    <property type="entry name" value="Cytochrome c-like domain"/>
    <property type="match status" value="2"/>
</dbReference>
<dbReference type="GO" id="GO:0005886">
    <property type="term" value="C:plasma membrane"/>
    <property type="evidence" value="ECO:0007669"/>
    <property type="project" value="UniProtKB-SubCell"/>
</dbReference>
<comment type="subcellular location">
    <subcellularLocation>
        <location evidence="1">Cell membrane</location>
        <topology evidence="1">Single-pass membrane protein</topology>
    </subcellularLocation>
</comment>
<keyword evidence="3" id="KW-1003">Cell membrane</keyword>
<evidence type="ECO:0000256" key="3">
    <source>
        <dbReference type="ARBA" id="ARBA00022475"/>
    </source>
</evidence>
<dbReference type="EMBL" id="SOBH01000003">
    <property type="protein sequence ID" value="TDT73886.1"/>
    <property type="molecule type" value="Genomic_DNA"/>
</dbReference>
<evidence type="ECO:0000256" key="10">
    <source>
        <dbReference type="ARBA" id="ARBA00023136"/>
    </source>
</evidence>
<comment type="caution">
    <text evidence="14">The sequence shown here is derived from an EMBL/GenBank/DDBJ whole genome shotgun (WGS) entry which is preliminary data.</text>
</comment>
<keyword evidence="12" id="KW-0732">Signal</keyword>
<evidence type="ECO:0000256" key="2">
    <source>
        <dbReference type="ARBA" id="ARBA00022448"/>
    </source>
</evidence>
<feature type="signal peptide" evidence="12">
    <location>
        <begin position="1"/>
        <end position="24"/>
    </location>
</feature>
<dbReference type="GO" id="GO:0020037">
    <property type="term" value="F:heme binding"/>
    <property type="evidence" value="ECO:0007669"/>
    <property type="project" value="InterPro"/>
</dbReference>
<keyword evidence="9 11" id="KW-0408">Iron</keyword>
<evidence type="ECO:0000256" key="1">
    <source>
        <dbReference type="ARBA" id="ARBA00004162"/>
    </source>
</evidence>
<dbReference type="InterPro" id="IPR036909">
    <property type="entry name" value="Cyt_c-like_dom_sf"/>
</dbReference>
<dbReference type="InterPro" id="IPR009056">
    <property type="entry name" value="Cyt_c-like_dom"/>
</dbReference>
<keyword evidence="4 11" id="KW-0349">Heme</keyword>
<dbReference type="GO" id="GO:0009055">
    <property type="term" value="F:electron transfer activity"/>
    <property type="evidence" value="ECO:0007669"/>
    <property type="project" value="InterPro"/>
</dbReference>
<dbReference type="PRINTS" id="PR00604">
    <property type="entry name" value="CYTCHRMECIAB"/>
</dbReference>
<evidence type="ECO:0000313" key="14">
    <source>
        <dbReference type="EMBL" id="TDT73886.1"/>
    </source>
</evidence>
<feature type="chain" id="PRO_5020667550" evidence="12">
    <location>
        <begin position="25"/>
        <end position="236"/>
    </location>
</feature>
<dbReference type="RefSeq" id="WP_134015209.1">
    <property type="nucleotide sequence ID" value="NZ_SOBH01000003.1"/>
</dbReference>
<keyword evidence="8" id="KW-1133">Transmembrane helix</keyword>